<protein>
    <submittedName>
        <fullName evidence="1">Uncharacterized protein</fullName>
    </submittedName>
</protein>
<comment type="caution">
    <text evidence="1">The sequence shown here is derived from an EMBL/GenBank/DDBJ whole genome shotgun (WGS) entry which is preliminary data.</text>
</comment>
<accession>A0A2G8S962</accession>
<keyword evidence="2" id="KW-1185">Reference proteome</keyword>
<evidence type="ECO:0000313" key="1">
    <source>
        <dbReference type="EMBL" id="PIL30300.1"/>
    </source>
</evidence>
<evidence type="ECO:0000313" key="2">
    <source>
        <dbReference type="Proteomes" id="UP000230002"/>
    </source>
</evidence>
<dbReference type="Proteomes" id="UP000230002">
    <property type="component" value="Unassembled WGS sequence"/>
</dbReference>
<organism evidence="1 2">
    <name type="scientific">Ganoderma sinense ZZ0214-1</name>
    <dbReference type="NCBI Taxonomy" id="1077348"/>
    <lineage>
        <taxon>Eukaryota</taxon>
        <taxon>Fungi</taxon>
        <taxon>Dikarya</taxon>
        <taxon>Basidiomycota</taxon>
        <taxon>Agaricomycotina</taxon>
        <taxon>Agaricomycetes</taxon>
        <taxon>Polyporales</taxon>
        <taxon>Polyporaceae</taxon>
        <taxon>Ganoderma</taxon>
    </lineage>
</organism>
<name>A0A2G8S962_9APHY</name>
<dbReference type="OrthoDB" id="655030at2759"/>
<sequence>MGPRLFSVRALGNGEHELRLANGHTAVTLSGVLEDAHSLLPELRETVAHVGKGTLYAVAHRRMLGAQMNRDGGVRTYLLFPGPENWALPRDPPLARRTRENAAGGV</sequence>
<dbReference type="AlphaFoldDB" id="A0A2G8S962"/>
<reference evidence="1 2" key="1">
    <citation type="journal article" date="2015" name="Sci. Rep.">
        <title>Chromosome-level genome map provides insights into diverse defense mechanisms in the medicinal fungus Ganoderma sinense.</title>
        <authorList>
            <person name="Zhu Y."/>
            <person name="Xu J."/>
            <person name="Sun C."/>
            <person name="Zhou S."/>
            <person name="Xu H."/>
            <person name="Nelson D.R."/>
            <person name="Qian J."/>
            <person name="Song J."/>
            <person name="Luo H."/>
            <person name="Xiang L."/>
            <person name="Li Y."/>
            <person name="Xu Z."/>
            <person name="Ji A."/>
            <person name="Wang L."/>
            <person name="Lu S."/>
            <person name="Hayward A."/>
            <person name="Sun W."/>
            <person name="Li X."/>
            <person name="Schwartz D.C."/>
            <person name="Wang Y."/>
            <person name="Chen S."/>
        </authorList>
    </citation>
    <scope>NUCLEOTIDE SEQUENCE [LARGE SCALE GENOMIC DNA]</scope>
    <source>
        <strain evidence="1 2">ZZ0214-1</strain>
    </source>
</reference>
<gene>
    <name evidence="1" type="ORF">GSI_07482</name>
</gene>
<dbReference type="EMBL" id="AYKW01000015">
    <property type="protein sequence ID" value="PIL30300.1"/>
    <property type="molecule type" value="Genomic_DNA"/>
</dbReference>
<proteinExistence type="predicted"/>